<dbReference type="AlphaFoldDB" id="A0A4Z2IQX9"/>
<protein>
    <submittedName>
        <fullName evidence="2">Uncharacterized protein</fullName>
    </submittedName>
</protein>
<gene>
    <name evidence="2" type="ORF">EYF80_009434</name>
</gene>
<organism evidence="2 3">
    <name type="scientific">Liparis tanakae</name>
    <name type="common">Tanaka's snailfish</name>
    <dbReference type="NCBI Taxonomy" id="230148"/>
    <lineage>
        <taxon>Eukaryota</taxon>
        <taxon>Metazoa</taxon>
        <taxon>Chordata</taxon>
        <taxon>Craniata</taxon>
        <taxon>Vertebrata</taxon>
        <taxon>Euteleostomi</taxon>
        <taxon>Actinopterygii</taxon>
        <taxon>Neopterygii</taxon>
        <taxon>Teleostei</taxon>
        <taxon>Neoteleostei</taxon>
        <taxon>Acanthomorphata</taxon>
        <taxon>Eupercaria</taxon>
        <taxon>Perciformes</taxon>
        <taxon>Cottioidei</taxon>
        <taxon>Cottales</taxon>
        <taxon>Liparidae</taxon>
        <taxon>Liparis</taxon>
    </lineage>
</organism>
<evidence type="ECO:0000313" key="2">
    <source>
        <dbReference type="EMBL" id="TNN80410.1"/>
    </source>
</evidence>
<sequence>MRKPRVSVELSVSLHCMYLGLRTPCWALSCSVGAPGSTATILSYMSFRSRGRSLALLSSSSKVLPAAHFTVHDGGRVKVSQQVIHQVIILLLSLYYPIITRHIGAQRVLHQLLEALLLTLAVSLQQAAELPRLEVTWEKQTEPDGAVVEEEAGADGRTHHYGEASGTKPAHQPRGQRHQGWEPETLLKSEPTLRANAPSYSRDAAPVAGNPPVETDPGETSTPL</sequence>
<reference evidence="2 3" key="1">
    <citation type="submission" date="2019-03" db="EMBL/GenBank/DDBJ databases">
        <title>First draft genome of Liparis tanakae, snailfish: a comprehensive survey of snailfish specific genes.</title>
        <authorList>
            <person name="Kim W."/>
            <person name="Song I."/>
            <person name="Jeong J.-H."/>
            <person name="Kim D."/>
            <person name="Kim S."/>
            <person name="Ryu S."/>
            <person name="Song J.Y."/>
            <person name="Lee S.K."/>
        </authorList>
    </citation>
    <scope>NUCLEOTIDE SEQUENCE [LARGE SCALE GENOMIC DNA]</scope>
    <source>
        <tissue evidence="2">Muscle</tissue>
    </source>
</reference>
<dbReference type="Proteomes" id="UP000314294">
    <property type="component" value="Unassembled WGS sequence"/>
</dbReference>
<accession>A0A4Z2IQX9</accession>
<evidence type="ECO:0000313" key="3">
    <source>
        <dbReference type="Proteomes" id="UP000314294"/>
    </source>
</evidence>
<keyword evidence="3" id="KW-1185">Reference proteome</keyword>
<proteinExistence type="predicted"/>
<name>A0A4Z2IQX9_9TELE</name>
<comment type="caution">
    <text evidence="2">The sequence shown here is derived from an EMBL/GenBank/DDBJ whole genome shotgun (WGS) entry which is preliminary data.</text>
</comment>
<evidence type="ECO:0000256" key="1">
    <source>
        <dbReference type="SAM" id="MobiDB-lite"/>
    </source>
</evidence>
<dbReference type="EMBL" id="SRLO01000055">
    <property type="protein sequence ID" value="TNN80410.1"/>
    <property type="molecule type" value="Genomic_DNA"/>
</dbReference>
<feature type="region of interest" description="Disordered" evidence="1">
    <location>
        <begin position="141"/>
        <end position="224"/>
    </location>
</feature>